<dbReference type="Proteomes" id="UP000622475">
    <property type="component" value="Unassembled WGS sequence"/>
</dbReference>
<keyword evidence="2" id="KW-1185">Reference proteome</keyword>
<gene>
    <name evidence="1" type="ORF">IRJ16_19060</name>
</gene>
<name>A0A929L6A7_9SPHI</name>
<evidence type="ECO:0000313" key="2">
    <source>
        <dbReference type="Proteomes" id="UP000622475"/>
    </source>
</evidence>
<protein>
    <submittedName>
        <fullName evidence="1">Uncharacterized protein</fullName>
    </submittedName>
</protein>
<sequence length="126" mass="14167">MKKLLFLCLPVALLYACGDKAHKTDIEFDKSTEGLHILKVKDTFNVYKGSYFVLTDVKNDTKDTIESVTVDVNYVDQEGDIVAQSNSVTSKPMLPGETVTVENKYDFGTSENDRPYKIQVKAKSMF</sequence>
<comment type="caution">
    <text evidence="1">The sequence shown here is derived from an EMBL/GenBank/DDBJ whole genome shotgun (WGS) entry which is preliminary data.</text>
</comment>
<dbReference type="AlphaFoldDB" id="A0A929L6A7"/>
<dbReference type="RefSeq" id="WP_194113240.1">
    <property type="nucleotide sequence ID" value="NZ_JADFFL010000009.1"/>
</dbReference>
<dbReference type="PROSITE" id="PS51257">
    <property type="entry name" value="PROKAR_LIPOPROTEIN"/>
    <property type="match status" value="1"/>
</dbReference>
<accession>A0A929L6A7</accession>
<dbReference type="EMBL" id="JADFFL010000009">
    <property type="protein sequence ID" value="MBE9663991.1"/>
    <property type="molecule type" value="Genomic_DNA"/>
</dbReference>
<organism evidence="1 2">
    <name type="scientific">Mucilaginibacter myungsuensis</name>
    <dbReference type="NCBI Taxonomy" id="649104"/>
    <lineage>
        <taxon>Bacteria</taxon>
        <taxon>Pseudomonadati</taxon>
        <taxon>Bacteroidota</taxon>
        <taxon>Sphingobacteriia</taxon>
        <taxon>Sphingobacteriales</taxon>
        <taxon>Sphingobacteriaceae</taxon>
        <taxon>Mucilaginibacter</taxon>
    </lineage>
</organism>
<evidence type="ECO:0000313" key="1">
    <source>
        <dbReference type="EMBL" id="MBE9663991.1"/>
    </source>
</evidence>
<reference evidence="1" key="1">
    <citation type="submission" date="2020-10" db="EMBL/GenBank/DDBJ databases">
        <title>Mucilaginibacter mali sp. nov., isolated from rhizosphere soil of apple orchard.</title>
        <authorList>
            <person name="Lee J.-S."/>
            <person name="Kim H.S."/>
            <person name="Kim J.-S."/>
        </authorList>
    </citation>
    <scope>NUCLEOTIDE SEQUENCE</scope>
    <source>
        <strain evidence="1">KCTC 22746</strain>
    </source>
</reference>
<proteinExistence type="predicted"/>